<evidence type="ECO:0000256" key="4">
    <source>
        <dbReference type="SAM" id="MobiDB-lite"/>
    </source>
</evidence>
<evidence type="ECO:0000256" key="2">
    <source>
        <dbReference type="ARBA" id="ARBA00023242"/>
    </source>
</evidence>
<comment type="similarity">
    <text evidence="3">Belongs to the SAAL1 family.</text>
</comment>
<reference evidence="6" key="1">
    <citation type="journal article" date="2024" name="IScience">
        <title>Strigolactones Initiate the Formation of Haustorium-like Structures in Castilleja.</title>
        <authorList>
            <person name="Buerger M."/>
            <person name="Peterson D."/>
            <person name="Chory J."/>
        </authorList>
    </citation>
    <scope>NUCLEOTIDE SEQUENCE [LARGE SCALE GENOMIC DNA]</scope>
</reference>
<proteinExistence type="inferred from homology"/>
<protein>
    <recommendedName>
        <fullName evidence="7">ARM repeat superfamily protein</fullName>
    </recommendedName>
</protein>
<keyword evidence="6" id="KW-1185">Reference proteome</keyword>
<dbReference type="GO" id="GO:0005634">
    <property type="term" value="C:nucleus"/>
    <property type="evidence" value="ECO:0007669"/>
    <property type="project" value="UniProtKB-SubCell"/>
</dbReference>
<keyword evidence="2" id="KW-0539">Nucleus</keyword>
<feature type="region of interest" description="Disordered" evidence="4">
    <location>
        <begin position="1"/>
        <end position="30"/>
    </location>
</feature>
<dbReference type="Gene3D" id="1.25.10.10">
    <property type="entry name" value="Leucine-rich Repeat Variant"/>
    <property type="match status" value="1"/>
</dbReference>
<sequence>MPSSLAEGHENEQEFQPPPAHHPSAPSHELFDISTTVDPSYVISLIRRLLPSDVQGGEHAVESGSICDEPKTENRTAEAMESSGNNGELNGPETRNDDQNRAVEKTWEECGCILWDLAASEDHAQFMVQNLILDVLLANLVVSQSSRITEISLGIIGNLACHEIPRNQIASKNGLVRAIVEQLLLDDIPCLGEACRLLTLCLQGSVGIIWAEALKDEQIISRILWIAENALNPQLLEKIVGLLLAVLESQQDVAAILIPPMLDLDLSSLLIKLLAFEMSTLKGERIPQRYSVLDSVLRAIEALSTMDDYSQEICQNKELMQLVKELIELPDNFEVASSCVTAAVLIANILTDATDLASELSQGIFDVLPFASDDTEAKNAIWSIIARLLMMVKVNEMSTSIFHSLVSILASKLDLIEDELLVRPLDHQSSGAKTDARVVAVSFINR</sequence>
<dbReference type="EMBL" id="JAVIJP010000099">
    <property type="protein sequence ID" value="KAL3616066.1"/>
    <property type="molecule type" value="Genomic_DNA"/>
</dbReference>
<feature type="region of interest" description="Disordered" evidence="4">
    <location>
        <begin position="57"/>
        <end position="98"/>
    </location>
</feature>
<evidence type="ECO:0000256" key="1">
    <source>
        <dbReference type="ARBA" id="ARBA00004123"/>
    </source>
</evidence>
<dbReference type="SUPFAM" id="SSF48371">
    <property type="entry name" value="ARM repeat"/>
    <property type="match status" value="1"/>
</dbReference>
<dbReference type="InterPro" id="IPR011989">
    <property type="entry name" value="ARM-like"/>
</dbReference>
<dbReference type="InterPro" id="IPR016024">
    <property type="entry name" value="ARM-type_fold"/>
</dbReference>
<organism evidence="5 6">
    <name type="scientific">Castilleja foliolosa</name>
    <dbReference type="NCBI Taxonomy" id="1961234"/>
    <lineage>
        <taxon>Eukaryota</taxon>
        <taxon>Viridiplantae</taxon>
        <taxon>Streptophyta</taxon>
        <taxon>Embryophyta</taxon>
        <taxon>Tracheophyta</taxon>
        <taxon>Spermatophyta</taxon>
        <taxon>Magnoliopsida</taxon>
        <taxon>eudicotyledons</taxon>
        <taxon>Gunneridae</taxon>
        <taxon>Pentapetalae</taxon>
        <taxon>asterids</taxon>
        <taxon>lamiids</taxon>
        <taxon>Lamiales</taxon>
        <taxon>Orobanchaceae</taxon>
        <taxon>Pedicularideae</taxon>
        <taxon>Castillejinae</taxon>
        <taxon>Castilleja</taxon>
    </lineage>
</organism>
<dbReference type="AlphaFoldDB" id="A0ABD3BG66"/>
<evidence type="ECO:0000313" key="5">
    <source>
        <dbReference type="EMBL" id="KAL3616066.1"/>
    </source>
</evidence>
<feature type="compositionally biased region" description="Basic and acidic residues" evidence="4">
    <location>
        <begin position="68"/>
        <end position="78"/>
    </location>
</feature>
<comment type="caution">
    <text evidence="5">The sequence shown here is derived from an EMBL/GenBank/DDBJ whole genome shotgun (WGS) entry which is preliminary data.</text>
</comment>
<evidence type="ECO:0008006" key="7">
    <source>
        <dbReference type="Google" id="ProtNLM"/>
    </source>
</evidence>
<evidence type="ECO:0000256" key="3">
    <source>
        <dbReference type="ARBA" id="ARBA00038401"/>
    </source>
</evidence>
<comment type="subcellular location">
    <subcellularLocation>
        <location evidence="1">Nucleus</location>
    </subcellularLocation>
</comment>
<gene>
    <name evidence="5" type="ORF">CASFOL_040360</name>
</gene>
<dbReference type="PANTHER" id="PTHR23424">
    <property type="entry name" value="SERUM AMYLOID A"/>
    <property type="match status" value="1"/>
</dbReference>
<dbReference type="PANTHER" id="PTHR23424:SF23">
    <property type="entry name" value="PROTEIN SAAL1"/>
    <property type="match status" value="1"/>
</dbReference>
<dbReference type="InterPro" id="IPR052464">
    <property type="entry name" value="Synovial_Prolif_Regulator"/>
</dbReference>
<dbReference type="Proteomes" id="UP001632038">
    <property type="component" value="Unassembled WGS sequence"/>
</dbReference>
<evidence type="ECO:0000313" key="6">
    <source>
        <dbReference type="Proteomes" id="UP001632038"/>
    </source>
</evidence>
<name>A0ABD3BG66_9LAMI</name>
<accession>A0ABD3BG66</accession>